<proteinExistence type="predicted"/>
<evidence type="ECO:0000256" key="1">
    <source>
        <dbReference type="SAM" id="Phobius"/>
    </source>
</evidence>
<feature type="transmembrane region" description="Helical" evidence="1">
    <location>
        <begin position="84"/>
        <end position="103"/>
    </location>
</feature>
<reference evidence="2" key="1">
    <citation type="submission" date="2022-11" db="EMBL/GenBank/DDBJ databases">
        <authorList>
            <person name="Petersen C."/>
        </authorList>
    </citation>
    <scope>NUCLEOTIDE SEQUENCE</scope>
    <source>
        <strain evidence="2">IBT 20477</strain>
    </source>
</reference>
<evidence type="ECO:0000313" key="2">
    <source>
        <dbReference type="EMBL" id="KAJ5197084.1"/>
    </source>
</evidence>
<keyword evidence="3" id="KW-1185">Reference proteome</keyword>
<keyword evidence="1" id="KW-0472">Membrane</keyword>
<gene>
    <name evidence="2" type="ORF">N7449_007563</name>
</gene>
<reference evidence="2" key="2">
    <citation type="journal article" date="2023" name="IMA Fungus">
        <title>Comparative genomic study of the Penicillium genus elucidates a diverse pangenome and 15 lateral gene transfer events.</title>
        <authorList>
            <person name="Petersen C."/>
            <person name="Sorensen T."/>
            <person name="Nielsen M.R."/>
            <person name="Sondergaard T.E."/>
            <person name="Sorensen J.L."/>
            <person name="Fitzpatrick D.A."/>
            <person name="Frisvad J.C."/>
            <person name="Nielsen K.L."/>
        </authorList>
    </citation>
    <scope>NUCLEOTIDE SEQUENCE</scope>
    <source>
        <strain evidence="2">IBT 20477</strain>
    </source>
</reference>
<name>A0A9W9JHL0_9EURO</name>
<sequence>MRLTRLDQITLRTGVAIEFMFNRTYHALPIAPQPQIEQLIITSIDEVLLYNTYKEQKKEVEADPSRPDNLANWSRCIIPQIGDIFAVLCVYEYILILLDLYMYGAVQRW</sequence>
<keyword evidence="1" id="KW-1133">Transmembrane helix</keyword>
<dbReference type="Proteomes" id="UP001150942">
    <property type="component" value="Unassembled WGS sequence"/>
</dbReference>
<comment type="caution">
    <text evidence="2">The sequence shown here is derived from an EMBL/GenBank/DDBJ whole genome shotgun (WGS) entry which is preliminary data.</text>
</comment>
<keyword evidence="1" id="KW-0812">Transmembrane</keyword>
<dbReference type="OrthoDB" id="10563413at2759"/>
<protein>
    <submittedName>
        <fullName evidence="2">Uncharacterized protein</fullName>
    </submittedName>
</protein>
<organism evidence="2 3">
    <name type="scientific">Penicillium cf. viridicatum</name>
    <dbReference type="NCBI Taxonomy" id="2972119"/>
    <lineage>
        <taxon>Eukaryota</taxon>
        <taxon>Fungi</taxon>
        <taxon>Dikarya</taxon>
        <taxon>Ascomycota</taxon>
        <taxon>Pezizomycotina</taxon>
        <taxon>Eurotiomycetes</taxon>
        <taxon>Eurotiomycetidae</taxon>
        <taxon>Eurotiales</taxon>
        <taxon>Aspergillaceae</taxon>
        <taxon>Penicillium</taxon>
    </lineage>
</organism>
<dbReference type="AlphaFoldDB" id="A0A9W9JHL0"/>
<evidence type="ECO:0000313" key="3">
    <source>
        <dbReference type="Proteomes" id="UP001150942"/>
    </source>
</evidence>
<dbReference type="EMBL" id="JAPQKQ010000005">
    <property type="protein sequence ID" value="KAJ5197084.1"/>
    <property type="molecule type" value="Genomic_DNA"/>
</dbReference>
<accession>A0A9W9JHL0</accession>